<comment type="caution">
    <text evidence="3">The sequence shown here is derived from an EMBL/GenBank/DDBJ whole genome shotgun (WGS) entry which is preliminary data.</text>
</comment>
<dbReference type="GO" id="GO:0005634">
    <property type="term" value="C:nucleus"/>
    <property type="evidence" value="ECO:0007669"/>
    <property type="project" value="TreeGrafter"/>
</dbReference>
<dbReference type="InterPro" id="IPR024314">
    <property type="entry name" value="SUFU_C"/>
</dbReference>
<dbReference type="PANTHER" id="PTHR10928">
    <property type="entry name" value="SUPPRESSOR OF FUSED"/>
    <property type="match status" value="1"/>
</dbReference>
<dbReference type="Pfam" id="PF12470">
    <property type="entry name" value="SUFU_C"/>
    <property type="match status" value="1"/>
</dbReference>
<dbReference type="InterPro" id="IPR038489">
    <property type="entry name" value="SUFU_C_sf"/>
</dbReference>
<dbReference type="Proteomes" id="UP000242188">
    <property type="component" value="Unassembled WGS sequence"/>
</dbReference>
<evidence type="ECO:0000259" key="2">
    <source>
        <dbReference type="Pfam" id="PF12470"/>
    </source>
</evidence>
<evidence type="ECO:0000313" key="3">
    <source>
        <dbReference type="EMBL" id="OWF51800.1"/>
    </source>
</evidence>
<evidence type="ECO:0000259" key="1">
    <source>
        <dbReference type="Pfam" id="PF05076"/>
    </source>
</evidence>
<dbReference type="STRING" id="6573.A0A210QSV0"/>
<dbReference type="Pfam" id="PF05076">
    <property type="entry name" value="SUFU"/>
    <property type="match status" value="1"/>
</dbReference>
<dbReference type="SUPFAM" id="SSF103359">
    <property type="entry name" value="Suppressor of Fused, N-terminal domain"/>
    <property type="match status" value="1"/>
</dbReference>
<accession>A0A210QSV0</accession>
<organism evidence="3 4">
    <name type="scientific">Mizuhopecten yessoensis</name>
    <name type="common">Japanese scallop</name>
    <name type="synonym">Patinopecten yessoensis</name>
    <dbReference type="NCBI Taxonomy" id="6573"/>
    <lineage>
        <taxon>Eukaryota</taxon>
        <taxon>Metazoa</taxon>
        <taxon>Spiralia</taxon>
        <taxon>Lophotrochozoa</taxon>
        <taxon>Mollusca</taxon>
        <taxon>Bivalvia</taxon>
        <taxon>Autobranchia</taxon>
        <taxon>Pteriomorphia</taxon>
        <taxon>Pectinida</taxon>
        <taxon>Pectinoidea</taxon>
        <taxon>Pectinidae</taxon>
        <taxon>Mizuhopecten</taxon>
    </lineage>
</organism>
<proteinExistence type="predicted"/>
<dbReference type="GO" id="GO:0005737">
    <property type="term" value="C:cytoplasm"/>
    <property type="evidence" value="ECO:0007669"/>
    <property type="project" value="TreeGrafter"/>
</dbReference>
<dbReference type="InterPro" id="IPR020941">
    <property type="entry name" value="SUFU-like_domain"/>
</dbReference>
<dbReference type="InterPro" id="IPR007768">
    <property type="entry name" value="Suppressor_of_fused"/>
</dbReference>
<dbReference type="OrthoDB" id="10038834at2759"/>
<dbReference type="PANTHER" id="PTHR10928:SF2">
    <property type="entry name" value="SUPPRESSOR OF FUSED HOMOLOG"/>
    <property type="match status" value="1"/>
</dbReference>
<reference evidence="3 4" key="1">
    <citation type="journal article" date="2017" name="Nat. Ecol. Evol.">
        <title>Scallop genome provides insights into evolution of bilaterian karyotype and development.</title>
        <authorList>
            <person name="Wang S."/>
            <person name="Zhang J."/>
            <person name="Jiao W."/>
            <person name="Li J."/>
            <person name="Xun X."/>
            <person name="Sun Y."/>
            <person name="Guo X."/>
            <person name="Huan P."/>
            <person name="Dong B."/>
            <person name="Zhang L."/>
            <person name="Hu X."/>
            <person name="Sun X."/>
            <person name="Wang J."/>
            <person name="Zhao C."/>
            <person name="Wang Y."/>
            <person name="Wang D."/>
            <person name="Huang X."/>
            <person name="Wang R."/>
            <person name="Lv J."/>
            <person name="Li Y."/>
            <person name="Zhang Z."/>
            <person name="Liu B."/>
            <person name="Lu W."/>
            <person name="Hui Y."/>
            <person name="Liang J."/>
            <person name="Zhou Z."/>
            <person name="Hou R."/>
            <person name="Li X."/>
            <person name="Liu Y."/>
            <person name="Li H."/>
            <person name="Ning X."/>
            <person name="Lin Y."/>
            <person name="Zhao L."/>
            <person name="Xing Q."/>
            <person name="Dou J."/>
            <person name="Li Y."/>
            <person name="Mao J."/>
            <person name="Guo H."/>
            <person name="Dou H."/>
            <person name="Li T."/>
            <person name="Mu C."/>
            <person name="Jiang W."/>
            <person name="Fu Q."/>
            <person name="Fu X."/>
            <person name="Miao Y."/>
            <person name="Liu J."/>
            <person name="Yu Q."/>
            <person name="Li R."/>
            <person name="Liao H."/>
            <person name="Li X."/>
            <person name="Kong Y."/>
            <person name="Jiang Z."/>
            <person name="Chourrout D."/>
            <person name="Li R."/>
            <person name="Bao Z."/>
        </authorList>
    </citation>
    <scope>NUCLEOTIDE SEQUENCE [LARGE SCALE GENOMIC DNA]</scope>
    <source>
        <strain evidence="3 4">PY_sf001</strain>
    </source>
</reference>
<keyword evidence="4" id="KW-1185">Reference proteome</keyword>
<feature type="domain" description="Suppressor of fused-like" evidence="1">
    <location>
        <begin position="63"/>
        <end position="239"/>
    </location>
</feature>
<dbReference type="InterPro" id="IPR016591">
    <property type="entry name" value="Suppressor_of_fused_euk"/>
</dbReference>
<protein>
    <submittedName>
        <fullName evidence="3">Suppressor of fused-like</fullName>
    </submittedName>
</protein>
<gene>
    <name evidence="3" type="ORF">KP79_PYT05611</name>
</gene>
<dbReference type="EMBL" id="NEDP02002059">
    <property type="protein sequence ID" value="OWF51800.1"/>
    <property type="molecule type" value="Genomic_DNA"/>
</dbReference>
<dbReference type="AlphaFoldDB" id="A0A210QSV0"/>
<feature type="domain" description="Suppressor of fused C-terminal" evidence="2">
    <location>
        <begin position="310"/>
        <end position="405"/>
    </location>
</feature>
<dbReference type="Gene3D" id="3.30.1360.230">
    <property type="entry name" value="Sufu, C-terminal domain"/>
    <property type="match status" value="1"/>
</dbReference>
<evidence type="ECO:0000313" key="4">
    <source>
        <dbReference type="Proteomes" id="UP000242188"/>
    </source>
</evidence>
<sequence>MAAVAAAGDDGDQADVFIPGGRSQADELEYVGLESIDRACLEIYPDQPNPLQATAVVKLWLGGPDPLDYISMYSNPGDPDRAILPHWHYVSYGFSDLHGDSRVHPISGPGQPSGFGFELTFRLKKEDDQSVPPMWPSNLMNKLATYVFQTGNVLQVGDHIPWHCPLDGGSNSLIQHMLITSDPQIPDLDTPYGFLQFRQIVGVKDDELKAAQKWKGAGVLELMCTVKEIGPHFITDMSRTRSIFEMDSNLLHRVTAGIEQDGSNLGHVTAVCSWSEISAGTVFERGTDMVTQTPSVDGMDTGDDTVTLCPPETLEAVHLKFDAEAAELLPLIVKARLQKGRFFVFHNAENYAIHLIPPSCQEENQFVSQGEPLKAQGTFLQIYCSEALIDKMSQEFEMLQDNSERLGLKMCLSADKGP</sequence>
<dbReference type="PIRSF" id="PIRSF011844">
    <property type="entry name" value="Suppressor_of_fused_protein"/>
    <property type="match status" value="1"/>
</dbReference>
<dbReference type="InterPro" id="IPR037181">
    <property type="entry name" value="SUFU_N"/>
</dbReference>
<name>A0A210QSV0_MIZYE</name>